<accession>A0AA88Y8A4</accession>
<evidence type="ECO:0000313" key="1">
    <source>
        <dbReference type="EMBL" id="KAK3097360.1"/>
    </source>
</evidence>
<dbReference type="Proteomes" id="UP001186944">
    <property type="component" value="Unassembled WGS sequence"/>
</dbReference>
<proteinExistence type="predicted"/>
<gene>
    <name evidence="1" type="ORF">FSP39_008997</name>
</gene>
<keyword evidence="2" id="KW-1185">Reference proteome</keyword>
<protein>
    <submittedName>
        <fullName evidence="1">Uncharacterized protein</fullName>
    </submittedName>
</protein>
<organism evidence="1 2">
    <name type="scientific">Pinctada imbricata</name>
    <name type="common">Atlantic pearl-oyster</name>
    <name type="synonym">Pinctada martensii</name>
    <dbReference type="NCBI Taxonomy" id="66713"/>
    <lineage>
        <taxon>Eukaryota</taxon>
        <taxon>Metazoa</taxon>
        <taxon>Spiralia</taxon>
        <taxon>Lophotrochozoa</taxon>
        <taxon>Mollusca</taxon>
        <taxon>Bivalvia</taxon>
        <taxon>Autobranchia</taxon>
        <taxon>Pteriomorphia</taxon>
        <taxon>Pterioida</taxon>
        <taxon>Pterioidea</taxon>
        <taxon>Pteriidae</taxon>
        <taxon>Pinctada</taxon>
    </lineage>
</organism>
<dbReference type="EMBL" id="VSWD01000007">
    <property type="protein sequence ID" value="KAK3097360.1"/>
    <property type="molecule type" value="Genomic_DNA"/>
</dbReference>
<evidence type="ECO:0000313" key="2">
    <source>
        <dbReference type="Proteomes" id="UP001186944"/>
    </source>
</evidence>
<reference evidence="1" key="1">
    <citation type="submission" date="2019-08" db="EMBL/GenBank/DDBJ databases">
        <title>The improved chromosome-level genome for the pearl oyster Pinctada fucata martensii using PacBio sequencing and Hi-C.</title>
        <authorList>
            <person name="Zheng Z."/>
        </authorList>
    </citation>
    <scope>NUCLEOTIDE SEQUENCE</scope>
    <source>
        <strain evidence="1">ZZ-2019</strain>
        <tissue evidence="1">Adductor muscle</tissue>
    </source>
</reference>
<comment type="caution">
    <text evidence="1">The sequence shown here is derived from an EMBL/GenBank/DDBJ whole genome shotgun (WGS) entry which is preliminary data.</text>
</comment>
<sequence length="723" mass="82513">MAQVPHIWKVQIPSKIFPRLDFLQTTIKNATSGFQSEFQKQEEITPVYHCVMEVIQSPSIFVFSGHLMDRRSVIKLLKIPDQMLHEIEMTEYPLGEFEKAYCSTKFSETPHAFLACLRVDGEKRLHNGQTKLELSDVSRCFIEKLKPIVSYEKMKMLYAVEFNFNHVNDEEENLDQIEGMLSKYDYCDTELLKWRIFFEHESELPARICRNMETHIHERVIWVICQIKDESTSYQNAMSLVKGGEFQMNILTKLLTNLKDHLKSSLTSTVWERDVVRALSRNLAKLIYSTMLDESLSILLGICSNTIIQNHDIYQIESYIRDYHLHSHEVFAVVKSTMEEYLKSKDLKGMISDQKFLDMLADKIKEIALASFARLWQKATTHLDDKNAVGDKFAVALESTIHKTRLRLKEKLPHYLQVKAARVKDVTGISITDQTLNVYVTRECFRNDEGERIKRKFENDVHQLHYAQISKVVAQVKAFHFDLFRMKSGSHIGFPNPKMNPGVRYKHGTIGVIATEAKSVNYAVTCSHVADPGRWMYDAVGNEIGKATTELSVRPCDGSFGNFLDFTAIHTELPTDSRLKSLAGEPAIVRVFDGDFETLEGKEMFLYGATSNSVKTVKYKTNIRFDGGNDSLLYKRSKDTVPEQTMVGMDILEAVSQDKPIPGDSGSLVCYQDNNTVYAVFLFVGINTHDGTFICSRLAEGFDILAMRGCTLELCVGAAYDEH</sequence>
<dbReference type="AlphaFoldDB" id="A0AA88Y8A4"/>
<name>A0AA88Y8A4_PINIB</name>